<evidence type="ECO:0000313" key="6">
    <source>
        <dbReference type="EMBL" id="PCE65779.1"/>
    </source>
</evidence>
<dbReference type="SUPFAM" id="SSF46689">
    <property type="entry name" value="Homeodomain-like"/>
    <property type="match status" value="1"/>
</dbReference>
<keyword evidence="2" id="KW-0238">DNA-binding</keyword>
<organism evidence="6 7">
    <name type="scientific">Sediminicola luteus</name>
    <dbReference type="NCBI Taxonomy" id="319238"/>
    <lineage>
        <taxon>Bacteria</taxon>
        <taxon>Pseudomonadati</taxon>
        <taxon>Bacteroidota</taxon>
        <taxon>Flavobacteriia</taxon>
        <taxon>Flavobacteriales</taxon>
        <taxon>Flavobacteriaceae</taxon>
        <taxon>Sediminicola</taxon>
    </lineage>
</organism>
<feature type="domain" description="HTH araC/xylS-type" evidence="5">
    <location>
        <begin position="263"/>
        <end position="367"/>
    </location>
</feature>
<feature type="transmembrane region" description="Helical" evidence="4">
    <location>
        <begin position="32"/>
        <end position="53"/>
    </location>
</feature>
<evidence type="ECO:0000256" key="2">
    <source>
        <dbReference type="ARBA" id="ARBA00023125"/>
    </source>
</evidence>
<comment type="caution">
    <text evidence="6">The sequence shown here is derived from an EMBL/GenBank/DDBJ whole genome shotgun (WGS) entry which is preliminary data.</text>
</comment>
<feature type="transmembrane region" description="Helical" evidence="4">
    <location>
        <begin position="97"/>
        <end position="115"/>
    </location>
</feature>
<dbReference type="EMBL" id="NBWU01000001">
    <property type="protein sequence ID" value="PCE65779.1"/>
    <property type="molecule type" value="Genomic_DNA"/>
</dbReference>
<name>A0A2A4GA03_9FLAO</name>
<evidence type="ECO:0000256" key="4">
    <source>
        <dbReference type="SAM" id="Phobius"/>
    </source>
</evidence>
<gene>
    <name evidence="6" type="ORF">B7P33_00285</name>
</gene>
<feature type="transmembrane region" description="Helical" evidence="4">
    <location>
        <begin position="6"/>
        <end position="25"/>
    </location>
</feature>
<dbReference type="AlphaFoldDB" id="A0A2A4GA03"/>
<dbReference type="InterPro" id="IPR009057">
    <property type="entry name" value="Homeodomain-like_sf"/>
</dbReference>
<keyword evidence="4" id="KW-0472">Membrane</keyword>
<dbReference type="Proteomes" id="UP000219559">
    <property type="component" value="Unassembled WGS sequence"/>
</dbReference>
<dbReference type="Pfam" id="PF12833">
    <property type="entry name" value="HTH_18"/>
    <property type="match status" value="1"/>
</dbReference>
<feature type="transmembrane region" description="Helical" evidence="4">
    <location>
        <begin position="179"/>
        <end position="196"/>
    </location>
</feature>
<dbReference type="InterPro" id="IPR020449">
    <property type="entry name" value="Tscrpt_reg_AraC-type_HTH"/>
</dbReference>
<dbReference type="RefSeq" id="WP_097441309.1">
    <property type="nucleotide sequence ID" value="NZ_NBWU01000001.1"/>
</dbReference>
<evidence type="ECO:0000259" key="5">
    <source>
        <dbReference type="PROSITE" id="PS01124"/>
    </source>
</evidence>
<evidence type="ECO:0000313" key="7">
    <source>
        <dbReference type="Proteomes" id="UP000219559"/>
    </source>
</evidence>
<dbReference type="Gene3D" id="1.10.10.60">
    <property type="entry name" value="Homeodomain-like"/>
    <property type="match status" value="2"/>
</dbReference>
<keyword evidence="4" id="KW-0812">Transmembrane</keyword>
<feature type="transmembrane region" description="Helical" evidence="4">
    <location>
        <begin position="135"/>
        <end position="158"/>
    </location>
</feature>
<accession>A0A2A4GA03</accession>
<dbReference type="PANTHER" id="PTHR43280:SF29">
    <property type="entry name" value="ARAC-FAMILY TRANSCRIPTIONAL REGULATOR"/>
    <property type="match status" value="1"/>
</dbReference>
<dbReference type="GO" id="GO:0043565">
    <property type="term" value="F:sequence-specific DNA binding"/>
    <property type="evidence" value="ECO:0007669"/>
    <property type="project" value="InterPro"/>
</dbReference>
<dbReference type="PRINTS" id="PR00032">
    <property type="entry name" value="HTHARAC"/>
</dbReference>
<reference evidence="6 7" key="1">
    <citation type="submission" date="2017-04" db="EMBL/GenBank/DDBJ databases">
        <title>A new member of the family Flavobacteriaceae isolated from ascidians.</title>
        <authorList>
            <person name="Chen L."/>
        </authorList>
    </citation>
    <scope>NUCLEOTIDE SEQUENCE [LARGE SCALE GENOMIC DNA]</scope>
    <source>
        <strain evidence="6 7">HQA918</strain>
    </source>
</reference>
<protein>
    <recommendedName>
        <fullName evidence="5">HTH araC/xylS-type domain-containing protein</fullName>
    </recommendedName>
</protein>
<keyword evidence="7" id="KW-1185">Reference proteome</keyword>
<dbReference type="PROSITE" id="PS01124">
    <property type="entry name" value="HTH_ARAC_FAMILY_2"/>
    <property type="match status" value="1"/>
</dbReference>
<keyword evidence="1" id="KW-0805">Transcription regulation</keyword>
<feature type="transmembrane region" description="Helical" evidence="4">
    <location>
        <begin position="73"/>
        <end position="90"/>
    </location>
</feature>
<dbReference type="InterPro" id="IPR018060">
    <property type="entry name" value="HTH_AraC"/>
</dbReference>
<evidence type="ECO:0000256" key="3">
    <source>
        <dbReference type="ARBA" id="ARBA00023163"/>
    </source>
</evidence>
<keyword evidence="4" id="KW-1133">Transmembrane helix</keyword>
<dbReference type="GO" id="GO:0003700">
    <property type="term" value="F:DNA-binding transcription factor activity"/>
    <property type="evidence" value="ECO:0007669"/>
    <property type="project" value="InterPro"/>
</dbReference>
<keyword evidence="3" id="KW-0804">Transcription</keyword>
<evidence type="ECO:0000256" key="1">
    <source>
        <dbReference type="ARBA" id="ARBA00023015"/>
    </source>
</evidence>
<dbReference type="PANTHER" id="PTHR43280">
    <property type="entry name" value="ARAC-FAMILY TRANSCRIPTIONAL REGULATOR"/>
    <property type="match status" value="1"/>
</dbReference>
<dbReference type="SMART" id="SM00342">
    <property type="entry name" value="HTH_ARAC"/>
    <property type="match status" value="1"/>
</dbReference>
<dbReference type="OrthoDB" id="9779074at2"/>
<feature type="transmembrane region" description="Helical" evidence="4">
    <location>
        <begin position="211"/>
        <end position="229"/>
    </location>
</feature>
<proteinExistence type="predicted"/>
<sequence>MDVSIKVLSLVFIFLSLLFTFFLFTVPTKKRLSNVLIACFLIVTIIDLSVYLYQDYVTLPPYLEMLRIRISFLKSPLLFLYILSVFYADFRLRIKHLIHLVPFLMVIGVLLPRFFLADKAQQLEFFDDYHNRLEIIFIGFLGNILMVTYMAANIYYAVNYRRIIVQNYANASALSNFRWIVQLLSVIILLAIITTVKDALRFNPDANDADLARLVMLGGGILFISWVVLKALYSPRLFTGIESNIKSVSISTHANPKDSATIERIRAFIEKEEPYLDASLTIKSLADQLNMPVRDLSTLINNDLETHFFDFINEFRIRKAMRLLKNDSQGSLSIKEIMFDVGFNSKSPFNKAFKKYAEQTPSEYRQSTGN</sequence>